<protein>
    <submittedName>
        <fullName evidence="1">Uncharacterized protein</fullName>
    </submittedName>
</protein>
<dbReference type="RefSeq" id="WP_089285516.1">
    <property type="nucleotide sequence ID" value="NZ_FZOJ01000057.1"/>
</dbReference>
<gene>
    <name evidence="1" type="ORF">SAMN05446037_105719</name>
</gene>
<dbReference type="EMBL" id="FZOJ01000057">
    <property type="protein sequence ID" value="SNT22942.1"/>
    <property type="molecule type" value="Genomic_DNA"/>
</dbReference>
<evidence type="ECO:0000313" key="1">
    <source>
        <dbReference type="EMBL" id="SNT22942.1"/>
    </source>
</evidence>
<evidence type="ECO:0000313" key="2">
    <source>
        <dbReference type="Proteomes" id="UP000198304"/>
    </source>
</evidence>
<dbReference type="AlphaFoldDB" id="A0A239KYX1"/>
<keyword evidence="2" id="KW-1185">Reference proteome</keyword>
<dbReference type="Proteomes" id="UP000198304">
    <property type="component" value="Unassembled WGS sequence"/>
</dbReference>
<reference evidence="1 2" key="1">
    <citation type="submission" date="2017-06" db="EMBL/GenBank/DDBJ databases">
        <authorList>
            <person name="Kim H.J."/>
            <person name="Triplett B.A."/>
        </authorList>
    </citation>
    <scope>NUCLEOTIDE SEQUENCE [LARGE SCALE GENOMIC DNA]</scope>
    <source>
        <strain evidence="1 2">SCA</strain>
    </source>
</reference>
<proteinExistence type="predicted"/>
<accession>A0A239KYX1</accession>
<name>A0A239KYX1_9FIRM</name>
<sequence length="68" mass="7769">MAYPRVKDAAGTRHTIDFKNGIDWTVWKYLKVNLPQNISSTIELERIYVVETNANNKTAGRESVEVLC</sequence>
<organism evidence="1 2">
    <name type="scientific">Anaerovirgula multivorans</name>
    <dbReference type="NCBI Taxonomy" id="312168"/>
    <lineage>
        <taxon>Bacteria</taxon>
        <taxon>Bacillati</taxon>
        <taxon>Bacillota</taxon>
        <taxon>Clostridia</taxon>
        <taxon>Peptostreptococcales</taxon>
        <taxon>Natronincolaceae</taxon>
        <taxon>Anaerovirgula</taxon>
    </lineage>
</organism>